<protein>
    <submittedName>
        <fullName evidence="2 3">Uncharacterized protein LOC115214290</fullName>
    </submittedName>
</protein>
<dbReference type="AlphaFoldDB" id="A0A6P7SLK6"/>
<dbReference type="KEGG" id="osn:115214290"/>
<accession>A0A6P7SLK6</accession>
<name>A0A6P7SLK6_9MOLL</name>
<organism evidence="1 2">
    <name type="scientific">Octopus sinensis</name>
    <name type="common">East Asian common octopus</name>
    <dbReference type="NCBI Taxonomy" id="2607531"/>
    <lineage>
        <taxon>Eukaryota</taxon>
        <taxon>Metazoa</taxon>
        <taxon>Spiralia</taxon>
        <taxon>Lophotrochozoa</taxon>
        <taxon>Mollusca</taxon>
        <taxon>Cephalopoda</taxon>
        <taxon>Coleoidea</taxon>
        <taxon>Octopodiformes</taxon>
        <taxon>Octopoda</taxon>
        <taxon>Incirrata</taxon>
        <taxon>Octopodidae</taxon>
        <taxon>Octopus</taxon>
    </lineage>
</organism>
<proteinExistence type="predicted"/>
<keyword evidence="1" id="KW-1185">Reference proteome</keyword>
<gene>
    <name evidence="2 3" type="primary">LOC115214290</name>
</gene>
<evidence type="ECO:0000313" key="3">
    <source>
        <dbReference type="RefSeq" id="XP_036360805.1"/>
    </source>
</evidence>
<evidence type="ECO:0000313" key="2">
    <source>
        <dbReference type="RefSeq" id="XP_029639302.1"/>
    </source>
</evidence>
<evidence type="ECO:0000313" key="1">
    <source>
        <dbReference type="Proteomes" id="UP000515154"/>
    </source>
</evidence>
<dbReference type="Proteomes" id="UP000515154">
    <property type="component" value="Linkage group LG7"/>
</dbReference>
<reference evidence="2 3" key="1">
    <citation type="submission" date="2025-08" db="UniProtKB">
        <authorList>
            <consortium name="RefSeq"/>
        </authorList>
    </citation>
    <scope>IDENTIFICATION</scope>
</reference>
<dbReference type="RefSeq" id="XP_029639302.1">
    <property type="nucleotide sequence ID" value="XM_029783442.2"/>
</dbReference>
<dbReference type="RefSeq" id="XP_036360805.1">
    <property type="nucleotide sequence ID" value="XM_036504912.1"/>
</dbReference>
<sequence>MLSLGKHTQPSLFGHDLLELKKHLRQTDSCYWTSSKSDESNINEMAHFHRLLDVFQRQQHLEINHIVKSLRTKSQWLIRSEKLWDIFKSEVDPVVHPVAISECEPSESSWPKKLESDATLSATKDSKAPISIMYLKEKDFWGYDVKTTPNIGKPISLGLSVLTDWRDPPEISFQAIWTSSDKTPDNENLTETDVEKCSVKSMVKIHESQTEELDQNNIHSNRTEMGITNILEVGGKLKQNEEIQLESQCVNKNENDYNKFEFSEQLPNCSNKEILDIENTITHCICTQTKPSIVEKSVAFPRRLFSPGLNARS</sequence>